<accession>A0A7L7YYV7</accession>
<dbReference type="AlphaFoldDB" id="A0A7L7YYV7"/>
<organism evidence="1 2">
    <name type="scientific">Clavibacter zhangzhiyongii</name>
    <dbReference type="NCBI Taxonomy" id="2768071"/>
    <lineage>
        <taxon>Bacteria</taxon>
        <taxon>Bacillati</taxon>
        <taxon>Actinomycetota</taxon>
        <taxon>Actinomycetes</taxon>
        <taxon>Micrococcales</taxon>
        <taxon>Microbacteriaceae</taxon>
        <taxon>Clavibacter</taxon>
    </lineage>
</organism>
<dbReference type="EMBL" id="CP061274">
    <property type="protein sequence ID" value="QOD42634.1"/>
    <property type="molecule type" value="Genomic_DNA"/>
</dbReference>
<keyword evidence="2" id="KW-1185">Reference proteome</keyword>
<reference evidence="1 2" key="1">
    <citation type="submission" date="2020-08" db="EMBL/GenBank/DDBJ databases">
        <title>Description of Clavibacter zhangzhiyonge sp. nov., a phytopathogenic actinobacterium isolated from barley seeds, causing leaf brown spot and decline.</title>
        <authorList>
            <person name="Tian Q."/>
            <person name="Chuan J."/>
            <person name="Zhao W."/>
            <person name="Li X."/>
        </authorList>
    </citation>
    <scope>NUCLEOTIDE SEQUENCE [LARGE SCALE GENOMIC DNA]</scope>
    <source>
        <strain evidence="1 2">DM1</strain>
    </source>
</reference>
<sequence>MTRMTAASVTPRVAFSGDPLRILSARSEGGLPLHEARVVVIGVDARQRGLRKRLRSLGVPQGLSPLRHLVFVIDVDPTRGAWRAVDAFVGTVQARVEREVGRRIVVTGILAAGCPSAELLEARIVHLVTHPLVVPRIVVSWADIRRRDIRDVALEEWC</sequence>
<dbReference type="Proteomes" id="UP000516660">
    <property type="component" value="Chromosome"/>
</dbReference>
<evidence type="ECO:0000313" key="2">
    <source>
        <dbReference type="Proteomes" id="UP000516660"/>
    </source>
</evidence>
<gene>
    <name evidence="1" type="ORF">H9X71_08225</name>
</gene>
<proteinExistence type="predicted"/>
<name>A0A7L7YYV7_9MICO</name>
<protein>
    <submittedName>
        <fullName evidence="1">Uncharacterized protein</fullName>
    </submittedName>
</protein>
<evidence type="ECO:0000313" key="1">
    <source>
        <dbReference type="EMBL" id="QOD42634.1"/>
    </source>
</evidence>
<dbReference type="KEGG" id="czh:H9X71_08225"/>